<evidence type="ECO:0000256" key="1">
    <source>
        <dbReference type="SAM" id="MobiDB-lite"/>
    </source>
</evidence>
<dbReference type="RefSeq" id="YP_001427006.1">
    <property type="nucleotide sequence ID" value="NC_008724.1"/>
</dbReference>
<reference evidence="2 3" key="1">
    <citation type="submission" date="2006-09" db="EMBL/GenBank/DDBJ databases">
        <title>Sequence and annotation of the 288-kb ATCV-1 virus that infects an endosymbiotic Chlorella strain of the heliozoon Acanthocystis turfacea.</title>
        <authorList>
            <person name="Fitzgerald L.A."/>
            <person name="Graves M.V."/>
            <person name="Li X."/>
            <person name="Pfitzner A.J.P."/>
            <person name="Hartigan J."/>
            <person name="Van Etten J.L."/>
        </authorList>
    </citation>
    <scope>NUCLEOTIDE SEQUENCE [LARGE SCALE GENOMIC DNA]</scope>
    <source>
        <strain evidence="2 3">ATCV-1</strain>
    </source>
</reference>
<accession>A7K9D5</accession>
<gene>
    <name evidence="2" type="primary">Z525L</name>
    <name evidence="2" type="ORF">ATCV1_Z525L</name>
</gene>
<dbReference type="EMBL" id="EF101928">
    <property type="protein sequence ID" value="ABT16659.1"/>
    <property type="molecule type" value="Genomic_DNA"/>
</dbReference>
<dbReference type="OrthoDB" id="28441at10239"/>
<organism evidence="2 3">
    <name type="scientific">Chlorovirus heliozoae</name>
    <dbReference type="NCBI Taxonomy" id="322019"/>
    <lineage>
        <taxon>Viruses</taxon>
        <taxon>Varidnaviria</taxon>
        <taxon>Bamfordvirae</taxon>
        <taxon>Nucleocytoviricota</taxon>
        <taxon>Megaviricetes</taxon>
        <taxon>Algavirales</taxon>
        <taxon>Phycodnaviridae</taxon>
        <taxon>Chlorovirus</taxon>
    </lineage>
</organism>
<dbReference type="KEGG" id="vg:5470334"/>
<feature type="compositionally biased region" description="Low complexity" evidence="1">
    <location>
        <begin position="127"/>
        <end position="145"/>
    </location>
</feature>
<sequence length="187" mass="21322">MTLPPKHRACDSWFFNLNILRIYGLMSMSLKQEISIAKCERIMIYPYVRLDEGNKSFNEFAKECSDYWGGSQEDWVQRNKHLVGFFSSKKKRLDRGSKFKFPQCLVDDAHDRFFETVGIPSKRTKIPSPSSVVDNTSSPDSTTDTDPTHHMFSLSAVSNSAVSNTPSPDSMDTDRSPGMYTIEIEMK</sequence>
<dbReference type="GeneID" id="5470334"/>
<evidence type="ECO:0000313" key="3">
    <source>
        <dbReference type="Proteomes" id="UP000202420"/>
    </source>
</evidence>
<keyword evidence="3" id="KW-1185">Reference proteome</keyword>
<dbReference type="Proteomes" id="UP000202420">
    <property type="component" value="Segment"/>
</dbReference>
<name>A7K9D5_9PHYC</name>
<protein>
    <submittedName>
        <fullName evidence="2">Uncharacterized protein Z525L</fullName>
    </submittedName>
</protein>
<proteinExistence type="predicted"/>
<feature type="compositionally biased region" description="Low complexity" evidence="1">
    <location>
        <begin position="153"/>
        <end position="168"/>
    </location>
</feature>
<feature type="region of interest" description="Disordered" evidence="1">
    <location>
        <begin position="124"/>
        <end position="187"/>
    </location>
</feature>
<evidence type="ECO:0000313" key="2">
    <source>
        <dbReference type="EMBL" id="ABT16659.1"/>
    </source>
</evidence>